<comment type="subcellular location">
    <subcellularLocation>
        <location evidence="1">Membrane</location>
        <topology evidence="1">Multi-pass membrane protein</topology>
    </subcellularLocation>
</comment>
<dbReference type="AlphaFoldDB" id="A0A9P3PNS8"/>
<feature type="transmembrane region" description="Helical" evidence="5">
    <location>
        <begin position="50"/>
        <end position="69"/>
    </location>
</feature>
<evidence type="ECO:0000256" key="3">
    <source>
        <dbReference type="ARBA" id="ARBA00022989"/>
    </source>
</evidence>
<gene>
    <name evidence="6" type="ORF">LshimejAT787_0506690</name>
</gene>
<dbReference type="GO" id="GO:0005886">
    <property type="term" value="C:plasma membrane"/>
    <property type="evidence" value="ECO:0007669"/>
    <property type="project" value="TreeGrafter"/>
</dbReference>
<feature type="transmembrane region" description="Helical" evidence="5">
    <location>
        <begin position="209"/>
        <end position="228"/>
    </location>
</feature>
<dbReference type="Pfam" id="PF04479">
    <property type="entry name" value="RTA1"/>
    <property type="match status" value="1"/>
</dbReference>
<feature type="transmembrane region" description="Helical" evidence="5">
    <location>
        <begin position="248"/>
        <end position="268"/>
    </location>
</feature>
<protein>
    <submittedName>
        <fullName evidence="6">RTA1 like protein</fullName>
    </submittedName>
</protein>
<feature type="transmembrane region" description="Helical" evidence="5">
    <location>
        <begin position="25"/>
        <end position="43"/>
    </location>
</feature>
<feature type="transmembrane region" description="Helical" evidence="5">
    <location>
        <begin position="122"/>
        <end position="146"/>
    </location>
</feature>
<evidence type="ECO:0000256" key="5">
    <source>
        <dbReference type="SAM" id="Phobius"/>
    </source>
</evidence>
<dbReference type="PANTHER" id="PTHR31465">
    <property type="entry name" value="PROTEIN RTA1-RELATED"/>
    <property type="match status" value="1"/>
</dbReference>
<proteinExistence type="predicted"/>
<sequence>MLEVTGPVEHARDIYGYVPTRNTTIVFIVLFSLSTAVHMAQIVRSRTWHFIPTVGLCGALEIIGWSGRLWSSISPQLDPPFIISITNTILAPSPLLAANFILSSGIIRRLGPVYSRLGARGYSITFCTANVVAFIVQLMGTGLVAASLTRQEKDPTVGVNIVLEGIIIQLAMITFHILLMSEFIVRYVKNAHVLPVSSRMARHCFMNRDLLMVGCALAFSSTCLFIRTLYRTIELRVGWDRRIFRTEIYFTVFDGAMVVLAIYSLHLAHITGLSRSQGHLDASDSMGLARIGTANPEHSQVT</sequence>
<reference evidence="6" key="1">
    <citation type="submission" date="2022-07" db="EMBL/GenBank/DDBJ databases">
        <title>The genome of Lyophyllum shimeji provides insight into the initial evolution of ectomycorrhizal fungal genome.</title>
        <authorList>
            <person name="Kobayashi Y."/>
            <person name="Shibata T."/>
            <person name="Hirakawa H."/>
            <person name="Shigenobu S."/>
            <person name="Nishiyama T."/>
            <person name="Yamada A."/>
            <person name="Hasebe M."/>
            <person name="Kawaguchi M."/>
        </authorList>
    </citation>
    <scope>NUCLEOTIDE SEQUENCE</scope>
    <source>
        <strain evidence="6">AT787</strain>
    </source>
</reference>
<name>A0A9P3PNS8_LYOSH</name>
<organism evidence="6 7">
    <name type="scientific">Lyophyllum shimeji</name>
    <name type="common">Hon-shimeji</name>
    <name type="synonym">Tricholoma shimeji</name>
    <dbReference type="NCBI Taxonomy" id="47721"/>
    <lineage>
        <taxon>Eukaryota</taxon>
        <taxon>Fungi</taxon>
        <taxon>Dikarya</taxon>
        <taxon>Basidiomycota</taxon>
        <taxon>Agaricomycotina</taxon>
        <taxon>Agaricomycetes</taxon>
        <taxon>Agaricomycetidae</taxon>
        <taxon>Agaricales</taxon>
        <taxon>Tricholomatineae</taxon>
        <taxon>Lyophyllaceae</taxon>
        <taxon>Lyophyllum</taxon>
    </lineage>
</organism>
<comment type="caution">
    <text evidence="6">The sequence shown here is derived from an EMBL/GenBank/DDBJ whole genome shotgun (WGS) entry which is preliminary data.</text>
</comment>
<dbReference type="GO" id="GO:0000324">
    <property type="term" value="C:fungal-type vacuole"/>
    <property type="evidence" value="ECO:0007669"/>
    <property type="project" value="TreeGrafter"/>
</dbReference>
<evidence type="ECO:0000313" key="7">
    <source>
        <dbReference type="Proteomes" id="UP001063166"/>
    </source>
</evidence>
<dbReference type="Proteomes" id="UP001063166">
    <property type="component" value="Unassembled WGS sequence"/>
</dbReference>
<dbReference type="OrthoDB" id="3358017at2759"/>
<keyword evidence="2 5" id="KW-0812">Transmembrane</keyword>
<dbReference type="InterPro" id="IPR007568">
    <property type="entry name" value="RTA1"/>
</dbReference>
<keyword evidence="4 5" id="KW-0472">Membrane</keyword>
<feature type="transmembrane region" description="Helical" evidence="5">
    <location>
        <begin position="166"/>
        <end position="188"/>
    </location>
</feature>
<evidence type="ECO:0000256" key="1">
    <source>
        <dbReference type="ARBA" id="ARBA00004141"/>
    </source>
</evidence>
<keyword evidence="3 5" id="KW-1133">Transmembrane helix</keyword>
<accession>A0A9P3PNS8</accession>
<keyword evidence="7" id="KW-1185">Reference proteome</keyword>
<evidence type="ECO:0000256" key="2">
    <source>
        <dbReference type="ARBA" id="ARBA00022692"/>
    </source>
</evidence>
<evidence type="ECO:0000256" key="4">
    <source>
        <dbReference type="ARBA" id="ARBA00023136"/>
    </source>
</evidence>
<evidence type="ECO:0000313" key="6">
    <source>
        <dbReference type="EMBL" id="GLB38804.1"/>
    </source>
</evidence>
<dbReference type="PANTHER" id="PTHR31465:SF9">
    <property type="entry name" value="SPHINGOID LONG-CHAIN BASE TRANSPORTER RSB1"/>
    <property type="match status" value="1"/>
</dbReference>
<dbReference type="EMBL" id="BRPK01000005">
    <property type="protein sequence ID" value="GLB38804.1"/>
    <property type="molecule type" value="Genomic_DNA"/>
</dbReference>
<feature type="transmembrane region" description="Helical" evidence="5">
    <location>
        <begin position="81"/>
        <end position="102"/>
    </location>
</feature>